<organism evidence="1 2">
    <name type="scientific">Hypsizygus marmoreus</name>
    <name type="common">White beech mushroom</name>
    <name type="synonym">Agaricus marmoreus</name>
    <dbReference type="NCBI Taxonomy" id="39966"/>
    <lineage>
        <taxon>Eukaryota</taxon>
        <taxon>Fungi</taxon>
        <taxon>Dikarya</taxon>
        <taxon>Basidiomycota</taxon>
        <taxon>Agaricomycotina</taxon>
        <taxon>Agaricomycetes</taxon>
        <taxon>Agaricomycetidae</taxon>
        <taxon>Agaricales</taxon>
        <taxon>Tricholomatineae</taxon>
        <taxon>Lyophyllaceae</taxon>
        <taxon>Hypsizygus</taxon>
    </lineage>
</organism>
<dbReference type="InterPro" id="IPR054208">
    <property type="entry name" value="DUF6914"/>
</dbReference>
<dbReference type="Pfam" id="PF21858">
    <property type="entry name" value="DUF6914"/>
    <property type="match status" value="1"/>
</dbReference>
<keyword evidence="2" id="KW-1185">Reference proteome</keyword>
<sequence>MPPNLMTDMLLNRVYPIVIAQYQRDDFGVGGEHMLHWALVVLWNKEDPFEGHAYQAIDRHYSDGRGVIWKQHDIDIVLNNTVKCLGAIQIGEVKARKFKDLHGLIVGYPTVPKAHVPGWNCRDWVLEVVELLREKGCIYESVYPAPVAAMGTKAAQPHLLQYLRTVSVQTAVNRRYDRLAAPAVYWV</sequence>
<name>A0A369JCS2_HYPMA</name>
<comment type="caution">
    <text evidence="1">The sequence shown here is derived from an EMBL/GenBank/DDBJ whole genome shotgun (WGS) entry which is preliminary data.</text>
</comment>
<dbReference type="AlphaFoldDB" id="A0A369JCS2"/>
<dbReference type="InParanoid" id="A0A369JCS2"/>
<protein>
    <submittedName>
        <fullName evidence="1">Uncharacterized protein</fullName>
    </submittedName>
</protein>
<dbReference type="EMBL" id="LUEZ02000071">
    <property type="protein sequence ID" value="RDB19909.1"/>
    <property type="molecule type" value="Genomic_DNA"/>
</dbReference>
<dbReference type="OrthoDB" id="3160749at2759"/>
<dbReference type="Proteomes" id="UP000076154">
    <property type="component" value="Unassembled WGS sequence"/>
</dbReference>
<accession>A0A369JCS2</accession>
<proteinExistence type="predicted"/>
<evidence type="ECO:0000313" key="2">
    <source>
        <dbReference type="Proteomes" id="UP000076154"/>
    </source>
</evidence>
<reference evidence="1" key="1">
    <citation type="submission" date="2018-04" db="EMBL/GenBank/DDBJ databases">
        <title>Whole genome sequencing of Hypsizygus marmoreus.</title>
        <authorList>
            <person name="Choi I.-G."/>
            <person name="Min B."/>
            <person name="Kim J.-G."/>
            <person name="Kim S."/>
            <person name="Oh Y.-L."/>
            <person name="Kong W.-S."/>
            <person name="Park H."/>
            <person name="Jeong J."/>
            <person name="Song E.-S."/>
        </authorList>
    </citation>
    <scope>NUCLEOTIDE SEQUENCE [LARGE SCALE GENOMIC DNA]</scope>
    <source>
        <strain evidence="1">51987-8</strain>
    </source>
</reference>
<gene>
    <name evidence="1" type="ORF">Hypma_012968</name>
</gene>
<evidence type="ECO:0000313" key="1">
    <source>
        <dbReference type="EMBL" id="RDB19909.1"/>
    </source>
</evidence>